<evidence type="ECO:0000313" key="1">
    <source>
        <dbReference type="EMBL" id="USQ75269.1"/>
    </source>
</evidence>
<dbReference type="RefSeq" id="WP_252619527.1">
    <property type="nucleotide sequence ID" value="NZ_CP099490.1"/>
</dbReference>
<sequence length="155" mass="16328">MSGTSTPLPLLGLAEELSTLDAPLGDRSLELLVRHLLDRVADAIVDLTQGRTDLSRPDLPAPPHVPTGELPLDRVACSALAARCRRAAGVVAQWGQQAPVDTQPLADRVGTSLDLLAAGLQRLVQDVADESPAAARQRLQRTVRRAVAALTAPAI</sequence>
<proteinExistence type="predicted"/>
<organism evidence="1 2">
    <name type="scientific">Ornithinimicrobium cryptoxanthini</name>
    <dbReference type="NCBI Taxonomy" id="2934161"/>
    <lineage>
        <taxon>Bacteria</taxon>
        <taxon>Bacillati</taxon>
        <taxon>Actinomycetota</taxon>
        <taxon>Actinomycetes</taxon>
        <taxon>Micrococcales</taxon>
        <taxon>Ornithinimicrobiaceae</taxon>
        <taxon>Ornithinimicrobium</taxon>
    </lineage>
</organism>
<gene>
    <name evidence="1" type="ORF">NF557_11620</name>
</gene>
<dbReference type="EMBL" id="CP099490">
    <property type="protein sequence ID" value="USQ75269.1"/>
    <property type="molecule type" value="Genomic_DNA"/>
</dbReference>
<keyword evidence="2" id="KW-1185">Reference proteome</keyword>
<reference evidence="1" key="1">
    <citation type="submission" date="2022-06" db="EMBL/GenBank/DDBJ databases">
        <title>Ornithinimicrobium JY.X270.</title>
        <authorList>
            <person name="Huang Y."/>
        </authorList>
    </citation>
    <scope>NUCLEOTIDE SEQUENCE</scope>
    <source>
        <strain evidence="1">JY.X270</strain>
    </source>
</reference>
<name>A0ABY4YF27_9MICO</name>
<evidence type="ECO:0000313" key="2">
    <source>
        <dbReference type="Proteomes" id="UP001056535"/>
    </source>
</evidence>
<protein>
    <submittedName>
        <fullName evidence="1">Uncharacterized protein</fullName>
    </submittedName>
</protein>
<accession>A0ABY4YF27</accession>
<dbReference type="Proteomes" id="UP001056535">
    <property type="component" value="Chromosome"/>
</dbReference>